<evidence type="ECO:0000256" key="2">
    <source>
        <dbReference type="ARBA" id="ARBA00022723"/>
    </source>
</evidence>
<organism evidence="9 10">
    <name type="scientific">Exophiala oligosperma</name>
    <dbReference type="NCBI Taxonomy" id="215243"/>
    <lineage>
        <taxon>Eukaryota</taxon>
        <taxon>Fungi</taxon>
        <taxon>Dikarya</taxon>
        <taxon>Ascomycota</taxon>
        <taxon>Pezizomycotina</taxon>
        <taxon>Eurotiomycetes</taxon>
        <taxon>Chaetothyriomycetidae</taxon>
        <taxon>Chaetothyriales</taxon>
        <taxon>Herpotrichiellaceae</taxon>
        <taxon>Exophiala</taxon>
    </lineage>
</organism>
<sequence>MKAKACTKCRQWKARCEYGGDASEGCTRCKALKLPCVFDASFKRTSKARSIQMMSSKIQELQQALREATPSNGSSNQSHEHSSDVLVSPNWTSQLPSLAEPNGEGPLNPLVLSQPGSMALGGPTAAYRTNTGVALTYGQVNEHFRTYFARCHQYLPFKMTTRSAEAVYSKCSLLFWVICTTAASWKLRSQLAPAVKAMLAETLHSRPVYVEKVQALLIMAMWPFSVSSVNEDASHYYGCIATQMALQLGLHRPTQTHIHAHGSLESESALNVDEEVKTTTWLSCFVVNQKLSAICGVPPSIIVDIHLLNAFESKVVGVRLSQLCRVYHMSMQANLAIGTNGSTPSGMLEPETRLNMVKVWGEHFSTLQAQHLEDMDNVVRTAFLTSRLQLWSFILLDDMLVSPEMLSLVESARQDACDLIELCYSQNLSIVPACVRHAMCYSALVLVKLLRSGYSAESEVLQDSIDRARQALKSTVTSPDDIHRKASETIQKLLYIEDKKISPQIYTRMGASVVYDLLRIWSEHKYGILPNELPDDQTIDLEGFDWNFLGMLG</sequence>
<dbReference type="OrthoDB" id="3163292at2759"/>
<comment type="subcellular location">
    <subcellularLocation>
        <location evidence="1">Nucleus</location>
    </subcellularLocation>
</comment>
<dbReference type="PANTHER" id="PTHR31845">
    <property type="entry name" value="FINGER DOMAIN PROTEIN, PUTATIVE-RELATED"/>
    <property type="match status" value="1"/>
</dbReference>
<dbReference type="GeneID" id="27360212"/>
<gene>
    <name evidence="9" type="ORF">PV06_08138</name>
</gene>
<dbReference type="SUPFAM" id="SSF57701">
    <property type="entry name" value="Zn2/Cys6 DNA-binding domain"/>
    <property type="match status" value="1"/>
</dbReference>
<keyword evidence="4" id="KW-0238">DNA-binding</keyword>
<dbReference type="EMBL" id="KN847339">
    <property type="protein sequence ID" value="KIW39535.1"/>
    <property type="molecule type" value="Genomic_DNA"/>
</dbReference>
<dbReference type="PROSITE" id="PS50048">
    <property type="entry name" value="ZN2_CY6_FUNGAL_2"/>
    <property type="match status" value="1"/>
</dbReference>
<keyword evidence="2" id="KW-0479">Metal-binding</keyword>
<reference evidence="9 10" key="1">
    <citation type="submission" date="2015-01" db="EMBL/GenBank/DDBJ databases">
        <title>The Genome Sequence of Exophiala oligosperma CBS72588.</title>
        <authorList>
            <consortium name="The Broad Institute Genomics Platform"/>
            <person name="Cuomo C."/>
            <person name="de Hoog S."/>
            <person name="Gorbushina A."/>
            <person name="Stielow B."/>
            <person name="Teixiera M."/>
            <person name="Abouelleil A."/>
            <person name="Chapman S.B."/>
            <person name="Priest M."/>
            <person name="Young S.K."/>
            <person name="Wortman J."/>
            <person name="Nusbaum C."/>
            <person name="Birren B."/>
        </authorList>
    </citation>
    <scope>NUCLEOTIDE SEQUENCE [LARGE SCALE GENOMIC DNA]</scope>
    <source>
        <strain evidence="9 10">CBS 72588</strain>
    </source>
</reference>
<dbReference type="GO" id="GO:0000976">
    <property type="term" value="F:transcription cis-regulatory region binding"/>
    <property type="evidence" value="ECO:0007669"/>
    <property type="project" value="TreeGrafter"/>
</dbReference>
<protein>
    <recommendedName>
        <fullName evidence="8">Zn(2)-C6 fungal-type domain-containing protein</fullName>
    </recommendedName>
</protein>
<dbReference type="CDD" id="cd00067">
    <property type="entry name" value="GAL4"/>
    <property type="match status" value="1"/>
</dbReference>
<dbReference type="CDD" id="cd12148">
    <property type="entry name" value="fungal_TF_MHR"/>
    <property type="match status" value="1"/>
</dbReference>
<dbReference type="GO" id="GO:0000981">
    <property type="term" value="F:DNA-binding transcription factor activity, RNA polymerase II-specific"/>
    <property type="evidence" value="ECO:0007669"/>
    <property type="project" value="InterPro"/>
</dbReference>
<dbReference type="InterPro" id="IPR036864">
    <property type="entry name" value="Zn2-C6_fun-type_DNA-bd_sf"/>
</dbReference>
<dbReference type="VEuPathDB" id="FungiDB:PV06_08138"/>
<dbReference type="Pfam" id="PF04082">
    <property type="entry name" value="Fungal_trans"/>
    <property type="match status" value="1"/>
</dbReference>
<evidence type="ECO:0000256" key="3">
    <source>
        <dbReference type="ARBA" id="ARBA00023015"/>
    </source>
</evidence>
<evidence type="ECO:0000256" key="4">
    <source>
        <dbReference type="ARBA" id="ARBA00023125"/>
    </source>
</evidence>
<dbReference type="PROSITE" id="PS00463">
    <property type="entry name" value="ZN2_CY6_FUNGAL_1"/>
    <property type="match status" value="1"/>
</dbReference>
<dbReference type="Proteomes" id="UP000053342">
    <property type="component" value="Unassembled WGS sequence"/>
</dbReference>
<dbReference type="HOGENOM" id="CLU_011455_3_2_1"/>
<evidence type="ECO:0000313" key="10">
    <source>
        <dbReference type="Proteomes" id="UP000053342"/>
    </source>
</evidence>
<feature type="domain" description="Zn(2)-C6 fungal-type" evidence="8">
    <location>
        <begin position="5"/>
        <end position="38"/>
    </location>
</feature>
<evidence type="ECO:0000256" key="6">
    <source>
        <dbReference type="ARBA" id="ARBA00023242"/>
    </source>
</evidence>
<dbReference type="GO" id="GO:0005634">
    <property type="term" value="C:nucleus"/>
    <property type="evidence" value="ECO:0007669"/>
    <property type="project" value="UniProtKB-SubCell"/>
</dbReference>
<proteinExistence type="predicted"/>
<name>A0A0D2DAW0_9EURO</name>
<dbReference type="InterPro" id="IPR007219">
    <property type="entry name" value="XnlR_reg_dom"/>
</dbReference>
<evidence type="ECO:0000256" key="5">
    <source>
        <dbReference type="ARBA" id="ARBA00023163"/>
    </source>
</evidence>
<dbReference type="Gene3D" id="4.10.240.10">
    <property type="entry name" value="Zn(2)-C6 fungal-type DNA-binding domain"/>
    <property type="match status" value="1"/>
</dbReference>
<dbReference type="GO" id="GO:0006351">
    <property type="term" value="P:DNA-templated transcription"/>
    <property type="evidence" value="ECO:0007669"/>
    <property type="project" value="InterPro"/>
</dbReference>
<dbReference type="Pfam" id="PF00172">
    <property type="entry name" value="Zn_clus"/>
    <property type="match status" value="1"/>
</dbReference>
<keyword evidence="5" id="KW-0804">Transcription</keyword>
<dbReference type="STRING" id="215243.A0A0D2DAW0"/>
<dbReference type="AlphaFoldDB" id="A0A0D2DAW0"/>
<dbReference type="RefSeq" id="XP_016259751.1">
    <property type="nucleotide sequence ID" value="XM_016409443.1"/>
</dbReference>
<accession>A0A0D2DAW0</accession>
<keyword evidence="10" id="KW-1185">Reference proteome</keyword>
<dbReference type="InterPro" id="IPR001138">
    <property type="entry name" value="Zn2Cys6_DnaBD"/>
</dbReference>
<dbReference type="PANTHER" id="PTHR31845:SF21">
    <property type="entry name" value="REGULATORY PROTEIN LEU3"/>
    <property type="match status" value="1"/>
</dbReference>
<keyword evidence="6" id="KW-0539">Nucleus</keyword>
<evidence type="ECO:0000256" key="7">
    <source>
        <dbReference type="SAM" id="MobiDB-lite"/>
    </source>
</evidence>
<evidence type="ECO:0000313" key="9">
    <source>
        <dbReference type="EMBL" id="KIW39535.1"/>
    </source>
</evidence>
<feature type="region of interest" description="Disordered" evidence="7">
    <location>
        <begin position="64"/>
        <end position="86"/>
    </location>
</feature>
<dbReference type="InterPro" id="IPR051089">
    <property type="entry name" value="prtT"/>
</dbReference>
<evidence type="ECO:0000256" key="1">
    <source>
        <dbReference type="ARBA" id="ARBA00004123"/>
    </source>
</evidence>
<evidence type="ECO:0000259" key="8">
    <source>
        <dbReference type="PROSITE" id="PS50048"/>
    </source>
</evidence>
<dbReference type="GO" id="GO:0008270">
    <property type="term" value="F:zinc ion binding"/>
    <property type="evidence" value="ECO:0007669"/>
    <property type="project" value="InterPro"/>
</dbReference>
<keyword evidence="3" id="KW-0805">Transcription regulation</keyword>